<dbReference type="Proteomes" id="UP000243591">
    <property type="component" value="Chromosome"/>
</dbReference>
<dbReference type="OrthoDB" id="2991643at2"/>
<evidence type="ECO:0008006" key="3">
    <source>
        <dbReference type="Google" id="ProtNLM"/>
    </source>
</evidence>
<sequence length="307" mass="36023">MFYKISIKLNEKKLPFNSKNQINVEGERYLKKIVLEENGIFVYIETEEKFTDMTYLLQLEKNLLQYLIVIMDIEMKDHQTEYYTKEKDSEQWKKMKTAIISNIVNVNFSNISIQSSAQNFIEMILGYKKIPYPLIQLKNAKKINNNNDKFVAIITACELSVKEFYINKLPDLGILLEEVSSPPVVKLLGNMFLKYFSKEFPKELRKKLDGLIRIRNKIVHTSDISVSFEENHECYIRVLKIVNFLNKLEDNGYYNNWYDEEISLIPQGISTSQIEISDKLKSDISNSKLEFNMTIDNSIDSSIIYHD</sequence>
<dbReference type="AlphaFoldDB" id="A0A1D2KDP7"/>
<dbReference type="KEGG" id="bths:CNY62_01365"/>
<evidence type="ECO:0000313" key="1">
    <source>
        <dbReference type="EMBL" id="ATF25135.1"/>
    </source>
</evidence>
<accession>A0A1D2KDP7</accession>
<dbReference type="EMBL" id="CP023483">
    <property type="protein sequence ID" value="ATF25135.1"/>
    <property type="molecule type" value="Genomic_DNA"/>
</dbReference>
<proteinExistence type="predicted"/>
<reference evidence="1 2" key="1">
    <citation type="submission" date="2017-09" db="EMBL/GenBank/DDBJ databases">
        <title>Complete Genome Sequences of Two Strains of the Meat Spoilage Bacterium Brochothrix thermosphacta Isolated from Ground Chicken.</title>
        <authorList>
            <person name="Paoli G.C."/>
            <person name="Wijey C."/>
            <person name="Chen C.-Y."/>
            <person name="Nguyen L."/>
            <person name="Yan X."/>
            <person name="Irwin P.L."/>
        </authorList>
    </citation>
    <scope>NUCLEOTIDE SEQUENCE [LARGE SCALE GENOMIC DNA]</scope>
    <source>
        <strain evidence="1 2">BI</strain>
    </source>
</reference>
<gene>
    <name evidence="1" type="ORF">CNY62_01365</name>
</gene>
<name>A0A1D2KDP7_BROTH</name>
<evidence type="ECO:0000313" key="2">
    <source>
        <dbReference type="Proteomes" id="UP000243591"/>
    </source>
</evidence>
<organism evidence="1 2">
    <name type="scientific">Brochothrix thermosphacta</name>
    <name type="common">Microbacterium thermosphactum</name>
    <dbReference type="NCBI Taxonomy" id="2756"/>
    <lineage>
        <taxon>Bacteria</taxon>
        <taxon>Bacillati</taxon>
        <taxon>Bacillota</taxon>
        <taxon>Bacilli</taxon>
        <taxon>Bacillales</taxon>
        <taxon>Listeriaceae</taxon>
        <taxon>Brochothrix</taxon>
    </lineage>
</organism>
<protein>
    <recommendedName>
        <fullName evidence="3">Apea-like HEPN domain-containing protein</fullName>
    </recommendedName>
</protein>
<dbReference type="RefSeq" id="WP_069134798.1">
    <property type="nucleotide sequence ID" value="NZ_CP023483.1"/>
</dbReference>
<keyword evidence="2" id="KW-1185">Reference proteome</keyword>